<keyword evidence="2" id="KW-0963">Cytoplasm</keyword>
<reference evidence="6 7" key="2">
    <citation type="journal article" date="2007" name="BMC Biol.">
        <title>A 100%-complete sequence reveals unusually simple genomic features in the hot-spring red alga Cyanidioschyzon merolae.</title>
        <authorList>
            <person name="Nozaki H."/>
            <person name="Takano H."/>
            <person name="Misumi O."/>
            <person name="Terasawa K."/>
            <person name="Matsuzaki M."/>
            <person name="Maruyama S."/>
            <person name="Nishida K."/>
            <person name="Yagisawa F."/>
            <person name="Yoshida Y."/>
            <person name="Fujiwara T."/>
            <person name="Takio S."/>
            <person name="Tamura K."/>
            <person name="Chung S.J."/>
            <person name="Nakamura S."/>
            <person name="Kuroiwa H."/>
            <person name="Tanaka K."/>
            <person name="Sato N."/>
            <person name="Kuroiwa T."/>
        </authorList>
    </citation>
    <scope>NUCLEOTIDE SEQUENCE [LARGE SCALE GENOMIC DNA]</scope>
    <source>
        <strain evidence="6 7">10D</strain>
    </source>
</reference>
<dbReference type="HOGENOM" id="CLU_141947_0_0_1"/>
<dbReference type="KEGG" id="cme:CYME_CMN204C"/>
<comment type="similarity">
    <text evidence="4">Belongs to the COX19 family.</text>
</comment>
<protein>
    <recommendedName>
        <fullName evidence="8">Cytochrome c oxidase assembly protein COX19</fullName>
    </recommendedName>
</protein>
<evidence type="ECO:0000256" key="1">
    <source>
        <dbReference type="ARBA" id="ARBA00004496"/>
    </source>
</evidence>
<dbReference type="STRING" id="280699.M1V998"/>
<evidence type="ECO:0000313" key="6">
    <source>
        <dbReference type="EMBL" id="BAM81304.1"/>
    </source>
</evidence>
<keyword evidence="3" id="KW-1015">Disulfide bond</keyword>
<dbReference type="PANTHER" id="PTHR21107:SF2">
    <property type="entry name" value="CYTOCHROME C OXIDASE ASSEMBLY PROTEIN COX19"/>
    <property type="match status" value="1"/>
</dbReference>
<dbReference type="GO" id="GO:0005758">
    <property type="term" value="C:mitochondrial intermembrane space"/>
    <property type="evidence" value="ECO:0007669"/>
    <property type="project" value="TreeGrafter"/>
</dbReference>
<dbReference type="Proteomes" id="UP000007014">
    <property type="component" value="Chromosome 14"/>
</dbReference>
<dbReference type="eggNOG" id="KOG3477">
    <property type="taxonomic scope" value="Eukaryota"/>
</dbReference>
<dbReference type="AlphaFoldDB" id="M1V998"/>
<dbReference type="PANTHER" id="PTHR21107">
    <property type="entry name" value="CYTOCHROME C OXIDASE ASSEMBLY PROTEIN COX19"/>
    <property type="match status" value="1"/>
</dbReference>
<dbReference type="PROSITE" id="PS51808">
    <property type="entry name" value="CHCH"/>
    <property type="match status" value="1"/>
</dbReference>
<dbReference type="EMBL" id="AP006496">
    <property type="protein sequence ID" value="BAM81304.1"/>
    <property type="molecule type" value="Genomic_DNA"/>
</dbReference>
<dbReference type="OMA" id="KAFLACM"/>
<feature type="compositionally biased region" description="Basic and acidic residues" evidence="5">
    <location>
        <begin position="121"/>
        <end position="138"/>
    </location>
</feature>
<accession>M1V998</accession>
<dbReference type="OrthoDB" id="268594at2759"/>
<sequence length="138" mass="15333">MTTSNALSGGKPSRPSPPEKGSFPLDREGLCADFARAVIRCLREREGRTAACRGEELAYLECRMNHGLMTPESPADLGFDEENDRALSAVNERDDGKEQLKVSDGAYVAGLRYHRSRRRHREQEGQRPGSSREESPEG</sequence>
<organism evidence="6 7">
    <name type="scientific">Cyanidioschyzon merolae (strain NIES-3377 / 10D)</name>
    <name type="common">Unicellular red alga</name>
    <dbReference type="NCBI Taxonomy" id="280699"/>
    <lineage>
        <taxon>Eukaryota</taxon>
        <taxon>Rhodophyta</taxon>
        <taxon>Bangiophyceae</taxon>
        <taxon>Cyanidiales</taxon>
        <taxon>Cyanidiaceae</taxon>
        <taxon>Cyanidioschyzon</taxon>
    </lineage>
</organism>
<evidence type="ECO:0000256" key="5">
    <source>
        <dbReference type="SAM" id="MobiDB-lite"/>
    </source>
</evidence>
<reference evidence="6 7" key="1">
    <citation type="journal article" date="2004" name="Nature">
        <title>Genome sequence of the ultrasmall unicellular red alga Cyanidioschyzon merolae 10D.</title>
        <authorList>
            <person name="Matsuzaki M."/>
            <person name="Misumi O."/>
            <person name="Shin-i T."/>
            <person name="Maruyama S."/>
            <person name="Takahara M."/>
            <person name="Miyagishima S."/>
            <person name="Mori T."/>
            <person name="Nishida K."/>
            <person name="Yagisawa F."/>
            <person name="Nishida K."/>
            <person name="Yoshida Y."/>
            <person name="Nishimura Y."/>
            <person name="Nakao S."/>
            <person name="Kobayashi T."/>
            <person name="Momoyama Y."/>
            <person name="Higashiyama T."/>
            <person name="Minoda A."/>
            <person name="Sano M."/>
            <person name="Nomoto H."/>
            <person name="Oishi K."/>
            <person name="Hayashi H."/>
            <person name="Ohta F."/>
            <person name="Nishizaka S."/>
            <person name="Haga S."/>
            <person name="Miura S."/>
            <person name="Morishita T."/>
            <person name="Kabeya Y."/>
            <person name="Terasawa K."/>
            <person name="Suzuki Y."/>
            <person name="Ishii Y."/>
            <person name="Asakawa S."/>
            <person name="Takano H."/>
            <person name="Ohta N."/>
            <person name="Kuroiwa H."/>
            <person name="Tanaka K."/>
            <person name="Shimizu N."/>
            <person name="Sugano S."/>
            <person name="Sato N."/>
            <person name="Nozaki H."/>
            <person name="Ogasawara N."/>
            <person name="Kohara Y."/>
            <person name="Kuroiwa T."/>
        </authorList>
    </citation>
    <scope>NUCLEOTIDE SEQUENCE [LARGE SCALE GENOMIC DNA]</scope>
    <source>
        <strain evidence="6 7">10D</strain>
    </source>
</reference>
<proteinExistence type="inferred from homology"/>
<evidence type="ECO:0000256" key="4">
    <source>
        <dbReference type="ARBA" id="ARBA00038223"/>
    </source>
</evidence>
<dbReference type="RefSeq" id="XP_005537340.1">
    <property type="nucleotide sequence ID" value="XM_005537283.1"/>
</dbReference>
<gene>
    <name evidence="6" type="ORF">CYME_CMN204C</name>
</gene>
<feature type="region of interest" description="Disordered" evidence="5">
    <location>
        <begin position="1"/>
        <end position="26"/>
    </location>
</feature>
<feature type="region of interest" description="Disordered" evidence="5">
    <location>
        <begin position="111"/>
        <end position="138"/>
    </location>
</feature>
<keyword evidence="7" id="KW-1185">Reference proteome</keyword>
<name>M1V998_CYAM1</name>
<evidence type="ECO:0000313" key="7">
    <source>
        <dbReference type="Proteomes" id="UP000007014"/>
    </source>
</evidence>
<dbReference type="Gramene" id="CMN204CT">
    <property type="protein sequence ID" value="CMN204CT"/>
    <property type="gene ID" value="CMN204C"/>
</dbReference>
<dbReference type="GeneID" id="16995403"/>
<dbReference type="InterPro" id="IPR051383">
    <property type="entry name" value="COX19"/>
</dbReference>
<comment type="subcellular location">
    <subcellularLocation>
        <location evidence="1">Cytoplasm</location>
    </subcellularLocation>
</comment>
<evidence type="ECO:0008006" key="8">
    <source>
        <dbReference type="Google" id="ProtNLM"/>
    </source>
</evidence>
<evidence type="ECO:0000256" key="2">
    <source>
        <dbReference type="ARBA" id="ARBA00022490"/>
    </source>
</evidence>
<dbReference type="GO" id="GO:0033617">
    <property type="term" value="P:mitochondrial respiratory chain complex IV assembly"/>
    <property type="evidence" value="ECO:0007669"/>
    <property type="project" value="TreeGrafter"/>
</dbReference>
<evidence type="ECO:0000256" key="3">
    <source>
        <dbReference type="ARBA" id="ARBA00023157"/>
    </source>
</evidence>